<dbReference type="GO" id="GO:0003697">
    <property type="term" value="F:single-stranded DNA binding"/>
    <property type="evidence" value="ECO:0007669"/>
    <property type="project" value="InterPro"/>
</dbReference>
<feature type="compositionally biased region" description="Low complexity" evidence="1">
    <location>
        <begin position="164"/>
        <end position="176"/>
    </location>
</feature>
<keyword evidence="4" id="KW-0614">Plasmid</keyword>
<evidence type="ECO:0000313" key="4">
    <source>
        <dbReference type="EMBL" id="QIZ23280.1"/>
    </source>
</evidence>
<dbReference type="InterPro" id="IPR041459">
    <property type="entry name" value="MPTase-PolyVal"/>
</dbReference>
<evidence type="ECO:0000259" key="3">
    <source>
        <dbReference type="Pfam" id="PF18818"/>
    </source>
</evidence>
<dbReference type="Pfam" id="PF08401">
    <property type="entry name" value="ArdcN"/>
    <property type="match status" value="1"/>
</dbReference>
<name>A0A6H1Q8T9_PSEAI</name>
<feature type="region of interest" description="Disordered" evidence="1">
    <location>
        <begin position="1"/>
        <end position="30"/>
    </location>
</feature>
<proteinExistence type="predicted"/>
<geneLocation type="plasmid" evidence="4">
    <name>p201330-IMP</name>
</geneLocation>
<feature type="domain" description="N-terminal" evidence="2">
    <location>
        <begin position="217"/>
        <end position="330"/>
    </location>
</feature>
<accession>A0A6H1Q8T9</accession>
<dbReference type="RefSeq" id="WP_033955290.1">
    <property type="nucleotide sequence ID" value="NZ_CP115238.1"/>
</dbReference>
<evidence type="ECO:0000259" key="2">
    <source>
        <dbReference type="Pfam" id="PF08401"/>
    </source>
</evidence>
<reference evidence="4" key="1">
    <citation type="submission" date="2020-01" db="EMBL/GenBank/DDBJ databases">
        <authorList>
            <person name="Zhou D."/>
        </authorList>
    </citation>
    <scope>NUCLEOTIDE SEQUENCE</scope>
    <source>
        <strain evidence="4">201330</strain>
        <plasmid evidence="4">p201330-IMP</plasmid>
    </source>
</reference>
<feature type="compositionally biased region" description="Basic and acidic residues" evidence="1">
    <location>
        <begin position="211"/>
        <end position="220"/>
    </location>
</feature>
<organism evidence="4">
    <name type="scientific">Pseudomonas aeruginosa</name>
    <dbReference type="NCBI Taxonomy" id="287"/>
    <lineage>
        <taxon>Bacteria</taxon>
        <taxon>Pseudomonadati</taxon>
        <taxon>Pseudomonadota</taxon>
        <taxon>Gammaproteobacteria</taxon>
        <taxon>Pseudomonadales</taxon>
        <taxon>Pseudomonadaceae</taxon>
        <taxon>Pseudomonas</taxon>
    </lineage>
</organism>
<dbReference type="EMBL" id="MN961671">
    <property type="protein sequence ID" value="QIZ23280.1"/>
    <property type="molecule type" value="Genomic_DNA"/>
</dbReference>
<sequence length="540" mass="60379">MALIKRLRPSDSATQAPPAHAPVASNNASRQDTKLSLLQLEAIRVFRTLKGRSWKAELNNCWSRSSYPGLGTQHAAVLQQLRNEFGPEWLQKFSVSQQQDALYKAAQEALQVEELLRHDSNATSEQISRAKDDRKTAEATAMLWERGDDRSFSADGPSVRLSMSDEAPAASSSPALPSSPPPIEEPIDPLEAAAEPGRRKGAGAGKKGKHERGAPRDHYQEVTDQIISAIEAGAEPWRCEWDNTPRWPMNPVTGKPYHGINVMLLLSQGYQENRWCSYKTAQAQGWQVRGGESGSKIYFYKRLTKETGELSATGEPEVRVIPLLRSYSVFNLAQMDGAPELETTGRGEKLLSSETRDICEEIIEACGADIVHGFRRAGYSPSEDRIYMPDRESFSSDAEYYTTLLHEIAHWSGHESRLAREFGPSRDSDEYAREELRAEMASAMMAMRLALPGSVDGHAGYVDHYLQVLRNDKKEIFRASRDAERMARYVLSFHPDFREEFEAEHRDQMTAAVAAGAPDDIFDASDFDFEPDLELEGPRP</sequence>
<protein>
    <submittedName>
        <fullName evidence="4">Antirestriction protein ArdC</fullName>
    </submittedName>
</protein>
<dbReference type="Pfam" id="PF18818">
    <property type="entry name" value="MPTase-PolyVal"/>
    <property type="match status" value="1"/>
</dbReference>
<evidence type="ECO:0000256" key="1">
    <source>
        <dbReference type="SAM" id="MobiDB-lite"/>
    </source>
</evidence>
<feature type="domain" description="Polyvalent protein metallopeptidase" evidence="3">
    <location>
        <begin position="360"/>
        <end position="481"/>
    </location>
</feature>
<dbReference type="InterPro" id="IPR013610">
    <property type="entry name" value="ArdC_N"/>
</dbReference>
<dbReference type="AlphaFoldDB" id="A0A6H1Q8T9"/>
<feature type="region of interest" description="Disordered" evidence="1">
    <location>
        <begin position="143"/>
        <end position="220"/>
    </location>
</feature>
<gene>
    <name evidence="4" type="primary">ardC</name>
</gene>